<evidence type="ECO:0000259" key="4">
    <source>
        <dbReference type="PROSITE" id="PS51900"/>
    </source>
</evidence>
<dbReference type="InterPro" id="IPR011010">
    <property type="entry name" value="DNA_brk_join_enz"/>
</dbReference>
<name>A0A5D3Y903_9PROT</name>
<reference evidence="5 6" key="1">
    <citation type="submission" date="2019-07" db="EMBL/GenBank/DDBJ databases">
        <title>Active sludge and wastewater microbial communities from Klosterneuburg, Austria.</title>
        <authorList>
            <person name="Wagner M."/>
        </authorList>
    </citation>
    <scope>NUCLEOTIDE SEQUENCE [LARGE SCALE GENOMIC DNA]</scope>
    <source>
        <strain evidence="5 6">Nm2</strain>
    </source>
</reference>
<evidence type="ECO:0000313" key="5">
    <source>
        <dbReference type="EMBL" id="TYP69475.1"/>
    </source>
</evidence>
<dbReference type="SUPFAM" id="SSF56349">
    <property type="entry name" value="DNA breaking-rejoining enzymes"/>
    <property type="match status" value="1"/>
</dbReference>
<protein>
    <recommendedName>
        <fullName evidence="4">Core-binding (CB) domain-containing protein</fullName>
    </recommendedName>
</protein>
<sequence>MRARKRHKVIHYYYDNGGKPRKEIPLGSDYALAVKLWAEIETAKKDTKPSVITFRYVAERYIRDVIPTKSPTTQKDNMRELDRLYKFFDNPPAPLEEIEPIHIRQYLDQREAKSRANREKALFSHIWNKAREWGYTSRSNPCLGVKGNKEVGRKEIYIEDDLYNAVYQAASVPLREAMDMSYLTGQRTSDVLKMRENDVVNGMLQIR</sequence>
<dbReference type="Gene3D" id="1.10.150.130">
    <property type="match status" value="1"/>
</dbReference>
<gene>
    <name evidence="5" type="ORF">BCL69_11481</name>
</gene>
<dbReference type="GO" id="GO:0003677">
    <property type="term" value="F:DNA binding"/>
    <property type="evidence" value="ECO:0007669"/>
    <property type="project" value="UniProtKB-UniRule"/>
</dbReference>
<comment type="caution">
    <text evidence="5">The sequence shown here is derived from an EMBL/GenBank/DDBJ whole genome shotgun (WGS) entry which is preliminary data.</text>
</comment>
<dbReference type="InterPro" id="IPR044068">
    <property type="entry name" value="CB"/>
</dbReference>
<evidence type="ECO:0000256" key="2">
    <source>
        <dbReference type="ARBA" id="ARBA00023125"/>
    </source>
</evidence>
<feature type="domain" description="Core-binding (CB)" evidence="4">
    <location>
        <begin position="52"/>
        <end position="131"/>
    </location>
</feature>
<dbReference type="PROSITE" id="PS51900">
    <property type="entry name" value="CB"/>
    <property type="match status" value="1"/>
</dbReference>
<dbReference type="EMBL" id="VNHT01000148">
    <property type="protein sequence ID" value="TYP69475.1"/>
    <property type="molecule type" value="Genomic_DNA"/>
</dbReference>
<accession>A0A5D3Y903</accession>
<evidence type="ECO:0000256" key="3">
    <source>
        <dbReference type="PROSITE-ProRule" id="PRU01248"/>
    </source>
</evidence>
<keyword evidence="2 3" id="KW-0238">DNA-binding</keyword>
<dbReference type="AlphaFoldDB" id="A0A5D3Y903"/>
<proteinExistence type="predicted"/>
<keyword evidence="1" id="KW-0229">DNA integration</keyword>
<evidence type="ECO:0000313" key="6">
    <source>
        <dbReference type="Proteomes" id="UP000324176"/>
    </source>
</evidence>
<dbReference type="Proteomes" id="UP000324176">
    <property type="component" value="Unassembled WGS sequence"/>
</dbReference>
<organism evidence="5 6">
    <name type="scientific">Nitrosomonas communis</name>
    <dbReference type="NCBI Taxonomy" id="44574"/>
    <lineage>
        <taxon>Bacteria</taxon>
        <taxon>Pseudomonadati</taxon>
        <taxon>Pseudomonadota</taxon>
        <taxon>Betaproteobacteria</taxon>
        <taxon>Nitrosomonadales</taxon>
        <taxon>Nitrosomonadaceae</taxon>
        <taxon>Nitrosomonas</taxon>
    </lineage>
</organism>
<dbReference type="GO" id="GO:0015074">
    <property type="term" value="P:DNA integration"/>
    <property type="evidence" value="ECO:0007669"/>
    <property type="project" value="UniProtKB-KW"/>
</dbReference>
<dbReference type="InterPro" id="IPR010998">
    <property type="entry name" value="Integrase_recombinase_N"/>
</dbReference>
<evidence type="ECO:0000256" key="1">
    <source>
        <dbReference type="ARBA" id="ARBA00022908"/>
    </source>
</evidence>